<sequence length="136" mass="15459">MIQYFRTIFASSHPGNSVLNEVLSVVQPRVTTQMNRTLAEPFTALEVKQAVFANRPKPLLDHIVSHTQSAFIPGRLITDNVLVAFELNHHLKISTQTKGGCAAIKLDMSKAYDRVEWPFLRGVLLRLRLLEKFNFK</sequence>
<protein>
    <recommendedName>
        <fullName evidence="2">Reverse transcriptase domain-containing protein</fullName>
    </recommendedName>
</protein>
<name>A0AAW2Y8L9_9LAMI</name>
<reference evidence="1" key="2">
    <citation type="journal article" date="2024" name="Plant">
        <title>Genomic evolution and insights into agronomic trait innovations of Sesamum species.</title>
        <authorList>
            <person name="Miao H."/>
            <person name="Wang L."/>
            <person name="Qu L."/>
            <person name="Liu H."/>
            <person name="Sun Y."/>
            <person name="Le M."/>
            <person name="Wang Q."/>
            <person name="Wei S."/>
            <person name="Zheng Y."/>
            <person name="Lin W."/>
            <person name="Duan Y."/>
            <person name="Cao H."/>
            <person name="Xiong S."/>
            <person name="Wang X."/>
            <person name="Wei L."/>
            <person name="Li C."/>
            <person name="Ma Q."/>
            <person name="Ju M."/>
            <person name="Zhao R."/>
            <person name="Li G."/>
            <person name="Mu C."/>
            <person name="Tian Q."/>
            <person name="Mei H."/>
            <person name="Zhang T."/>
            <person name="Gao T."/>
            <person name="Zhang H."/>
        </authorList>
    </citation>
    <scope>NUCLEOTIDE SEQUENCE</scope>
    <source>
        <strain evidence="1">KEN1</strain>
    </source>
</reference>
<comment type="caution">
    <text evidence="1">The sequence shown here is derived from an EMBL/GenBank/DDBJ whole genome shotgun (WGS) entry which is preliminary data.</text>
</comment>
<dbReference type="AlphaFoldDB" id="A0AAW2Y8L9"/>
<proteinExistence type="predicted"/>
<evidence type="ECO:0000313" key="1">
    <source>
        <dbReference type="EMBL" id="KAL0462108.1"/>
    </source>
</evidence>
<organism evidence="1">
    <name type="scientific">Sesamum latifolium</name>
    <dbReference type="NCBI Taxonomy" id="2727402"/>
    <lineage>
        <taxon>Eukaryota</taxon>
        <taxon>Viridiplantae</taxon>
        <taxon>Streptophyta</taxon>
        <taxon>Embryophyta</taxon>
        <taxon>Tracheophyta</taxon>
        <taxon>Spermatophyta</taxon>
        <taxon>Magnoliopsida</taxon>
        <taxon>eudicotyledons</taxon>
        <taxon>Gunneridae</taxon>
        <taxon>Pentapetalae</taxon>
        <taxon>asterids</taxon>
        <taxon>lamiids</taxon>
        <taxon>Lamiales</taxon>
        <taxon>Pedaliaceae</taxon>
        <taxon>Sesamum</taxon>
    </lineage>
</organism>
<dbReference type="PANTHER" id="PTHR46890:SF48">
    <property type="entry name" value="RNA-DIRECTED DNA POLYMERASE"/>
    <property type="match status" value="1"/>
</dbReference>
<gene>
    <name evidence="1" type="ORF">Slati_0098400</name>
</gene>
<accession>A0AAW2Y8L9</accession>
<evidence type="ECO:0008006" key="2">
    <source>
        <dbReference type="Google" id="ProtNLM"/>
    </source>
</evidence>
<dbReference type="EMBL" id="JACGWN010000001">
    <property type="protein sequence ID" value="KAL0462108.1"/>
    <property type="molecule type" value="Genomic_DNA"/>
</dbReference>
<dbReference type="PANTHER" id="PTHR46890">
    <property type="entry name" value="NON-LTR RETROLELEMENT REVERSE TRANSCRIPTASE-LIKE PROTEIN-RELATED"/>
    <property type="match status" value="1"/>
</dbReference>
<dbReference type="InterPro" id="IPR052343">
    <property type="entry name" value="Retrotransposon-Effector_Assoc"/>
</dbReference>
<reference evidence="1" key="1">
    <citation type="submission" date="2020-06" db="EMBL/GenBank/DDBJ databases">
        <authorList>
            <person name="Li T."/>
            <person name="Hu X."/>
            <person name="Zhang T."/>
            <person name="Song X."/>
            <person name="Zhang H."/>
            <person name="Dai N."/>
            <person name="Sheng W."/>
            <person name="Hou X."/>
            <person name="Wei L."/>
        </authorList>
    </citation>
    <scope>NUCLEOTIDE SEQUENCE</scope>
    <source>
        <strain evidence="1">KEN1</strain>
        <tissue evidence="1">Leaf</tissue>
    </source>
</reference>